<reference evidence="1" key="1">
    <citation type="submission" date="2021-05" db="EMBL/GenBank/DDBJ databases">
        <title>Energy efficiency and biological interactions define the core microbiome of deep oligotrophic groundwater.</title>
        <authorList>
            <person name="Mehrshad M."/>
            <person name="Lopez-Fernandez M."/>
            <person name="Bell E."/>
            <person name="Bernier-Latmani R."/>
            <person name="Bertilsson S."/>
            <person name="Dopson M."/>
        </authorList>
    </citation>
    <scope>NUCLEOTIDE SEQUENCE</scope>
    <source>
        <strain evidence="1">Modern_marine.mb.64</strain>
    </source>
</reference>
<name>A0A948RT88_UNCEI</name>
<accession>A0A948RT88</accession>
<dbReference type="InterPro" id="IPR003772">
    <property type="entry name" value="YceD"/>
</dbReference>
<dbReference type="PANTHER" id="PTHR34374:SF1">
    <property type="entry name" value="LARGE RIBOSOMAL RNA SUBUNIT ACCUMULATION PROTEIN YCED HOMOLOG 1, CHLOROPLASTIC"/>
    <property type="match status" value="1"/>
</dbReference>
<dbReference type="AlphaFoldDB" id="A0A948RT88"/>
<evidence type="ECO:0000313" key="2">
    <source>
        <dbReference type="Proteomes" id="UP000777784"/>
    </source>
</evidence>
<sequence>MAEALTIDLFGVPQGESSRDVKISGELLDARLEQVELKSPIEIHLDLFRAGDSIRCRGHFACKISVVCSRCLETGDRFIEGDFDFYCQRSEGELSEEDGQSLEDSGLIFHDGMVLNLYEEIRQTILLELPWNPVCADNCRGLCSRCGKNLNQGACGCRPGPVESRWTALEKLREEDRQ</sequence>
<dbReference type="Proteomes" id="UP000777784">
    <property type="component" value="Unassembled WGS sequence"/>
</dbReference>
<proteinExistence type="predicted"/>
<dbReference type="Pfam" id="PF02620">
    <property type="entry name" value="YceD"/>
    <property type="match status" value="1"/>
</dbReference>
<comment type="caution">
    <text evidence="1">The sequence shown here is derived from an EMBL/GenBank/DDBJ whole genome shotgun (WGS) entry which is preliminary data.</text>
</comment>
<dbReference type="EMBL" id="JAHJDP010000032">
    <property type="protein sequence ID" value="MBU2690588.1"/>
    <property type="molecule type" value="Genomic_DNA"/>
</dbReference>
<evidence type="ECO:0000313" key="1">
    <source>
        <dbReference type="EMBL" id="MBU2690588.1"/>
    </source>
</evidence>
<protein>
    <submittedName>
        <fullName evidence="1">DUF177 domain-containing protein</fullName>
    </submittedName>
</protein>
<organism evidence="1 2">
    <name type="scientific">Eiseniibacteriota bacterium</name>
    <dbReference type="NCBI Taxonomy" id="2212470"/>
    <lineage>
        <taxon>Bacteria</taxon>
        <taxon>Candidatus Eiseniibacteriota</taxon>
    </lineage>
</organism>
<gene>
    <name evidence="1" type="ORF">KJ970_06630</name>
</gene>
<dbReference type="PANTHER" id="PTHR34374">
    <property type="entry name" value="LARGE RIBOSOMAL RNA SUBUNIT ACCUMULATION PROTEIN YCED HOMOLOG 1, CHLOROPLASTIC"/>
    <property type="match status" value="1"/>
</dbReference>